<dbReference type="EMBL" id="ALPT02000052">
    <property type="protein sequence ID" value="KGA96644.1"/>
    <property type="molecule type" value="Genomic_DNA"/>
</dbReference>
<dbReference type="GO" id="GO:0005829">
    <property type="term" value="C:cytosol"/>
    <property type="evidence" value="ECO:0007669"/>
    <property type="project" value="TreeGrafter"/>
</dbReference>
<evidence type="ECO:0000256" key="3">
    <source>
        <dbReference type="ARBA" id="ARBA00022806"/>
    </source>
</evidence>
<evidence type="ECO:0000256" key="2">
    <source>
        <dbReference type="ARBA" id="ARBA00022801"/>
    </source>
</evidence>
<dbReference type="InterPro" id="IPR027417">
    <property type="entry name" value="P-loop_NTPase"/>
</dbReference>
<dbReference type="eggNOG" id="COG0513">
    <property type="taxonomic scope" value="Bacteria"/>
</dbReference>
<dbReference type="CDD" id="cd00268">
    <property type="entry name" value="DEADc"/>
    <property type="match status" value="1"/>
</dbReference>
<dbReference type="GO" id="GO:0033592">
    <property type="term" value="F:RNA strand annealing activity"/>
    <property type="evidence" value="ECO:0007669"/>
    <property type="project" value="TreeGrafter"/>
</dbReference>
<keyword evidence="11" id="KW-1185">Reference proteome</keyword>
<evidence type="ECO:0000313" key="12">
    <source>
        <dbReference type="Proteomes" id="UP000297014"/>
    </source>
</evidence>
<feature type="domain" description="Helicase C-terminal" evidence="7">
    <location>
        <begin position="216"/>
        <end position="376"/>
    </location>
</feature>
<accession>A0A094WFU2</accession>
<dbReference type="PROSITE" id="PS51192">
    <property type="entry name" value="HELICASE_ATP_BIND_1"/>
    <property type="match status" value="1"/>
</dbReference>
<dbReference type="RefSeq" id="WP_003320783.1">
    <property type="nucleotide sequence ID" value="NZ_ALPT02000052.1"/>
</dbReference>
<evidence type="ECO:0000313" key="9">
    <source>
        <dbReference type="EMBL" id="KGA96644.1"/>
    </source>
</evidence>
<dbReference type="InterPro" id="IPR044742">
    <property type="entry name" value="DEAD/DEAH_RhlB"/>
</dbReference>
<dbReference type="Proteomes" id="UP000297014">
    <property type="component" value="Unassembled WGS sequence"/>
</dbReference>
<dbReference type="SMART" id="SM00487">
    <property type="entry name" value="DEXDc"/>
    <property type="match status" value="1"/>
</dbReference>
<dbReference type="AlphaFoldDB" id="A0A094WFU2"/>
<dbReference type="InterPro" id="IPR014014">
    <property type="entry name" value="RNA_helicase_DEAD_Q_motif"/>
</dbReference>
<reference evidence="9 11" key="1">
    <citation type="journal article" date="2014" name="Genome Announc.">
        <title>Draft Genome Sequence of Bacillus alcalophilus AV1934, a Classic Alkaliphile Isolated from Human Feces in 1934.</title>
        <authorList>
            <person name="Attie O."/>
            <person name="Jayaprakash A."/>
            <person name="Shah H."/>
            <person name="Paulsen I.T."/>
            <person name="Morino M."/>
            <person name="Takahashi Y."/>
            <person name="Narumi I."/>
            <person name="Sachidanandam R."/>
            <person name="Satoh K."/>
            <person name="Ito M."/>
            <person name="Krulwich T.A."/>
        </authorList>
    </citation>
    <scope>NUCLEOTIDE SEQUENCE [LARGE SCALE GENOMIC DNA]</scope>
    <source>
        <strain evidence="9 11">AV1934</strain>
    </source>
</reference>
<dbReference type="SUPFAM" id="SSF52540">
    <property type="entry name" value="P-loop containing nucleoside triphosphate hydrolases"/>
    <property type="match status" value="1"/>
</dbReference>
<comment type="caution">
    <text evidence="9">The sequence shown here is derived from an EMBL/GenBank/DDBJ whole genome shotgun (WGS) entry which is preliminary data.</text>
</comment>
<evidence type="ECO:0000313" key="10">
    <source>
        <dbReference type="EMBL" id="THG91972.1"/>
    </source>
</evidence>
<sequence length="379" mass="42121">MKQLFNEVSLPESVIEALAKLGVNEPTDIQEKMIPEALSGQDIVARSQTGTGKTLAFLLPLLAKIAKDKKGLQALIVAPTQELAMQIVEVTRVLTPGTGLKVGAFIGGANINRQLDKLKKEKPQIAIGTPGRLLELIERKKLKVHEVEVVAIDEADRMIAEQSAWEDFTKIAQRVGRDSQYLFVSATIPEQFSGMVSDFAPFIVQLEADGALLVEGIHHYVVKIDERDRVDTTRKLIHAEKIEKGIVFVNQLERLNETTEKLDYRGIKVAALSSEQSKHERERALKQFKEGEIHILVATDVASRGLDVEEVTHIIQLDPAADPDSYLHRAGRTGRMGKEGKVLTLMSHKDEYKIAKYTRELGIDITEVKLVKGKLEIGE</sequence>
<evidence type="ECO:0000259" key="8">
    <source>
        <dbReference type="PROSITE" id="PS51195"/>
    </source>
</evidence>
<organism evidence="9 11">
    <name type="scientific">Alkalihalobacillus alcalophilus ATCC 27647 = CGMCC 1.3604</name>
    <dbReference type="NCBI Taxonomy" id="1218173"/>
    <lineage>
        <taxon>Bacteria</taxon>
        <taxon>Bacillati</taxon>
        <taxon>Bacillota</taxon>
        <taxon>Bacilli</taxon>
        <taxon>Bacillales</taxon>
        <taxon>Bacillaceae</taxon>
        <taxon>Alkalihalobacillus</taxon>
    </lineage>
</organism>
<protein>
    <submittedName>
        <fullName evidence="9">RNA helicase</fullName>
    </submittedName>
</protein>
<keyword evidence="4" id="KW-0067">ATP-binding</keyword>
<feature type="domain" description="DEAD-box RNA helicase Q" evidence="8">
    <location>
        <begin position="3"/>
        <end position="31"/>
    </location>
</feature>
<dbReference type="CDD" id="cd18787">
    <property type="entry name" value="SF2_C_DEAD"/>
    <property type="match status" value="1"/>
</dbReference>
<evidence type="ECO:0000259" key="7">
    <source>
        <dbReference type="PROSITE" id="PS51194"/>
    </source>
</evidence>
<feature type="domain" description="Helicase ATP-binding" evidence="6">
    <location>
        <begin position="34"/>
        <end position="206"/>
    </location>
</feature>
<dbReference type="PANTHER" id="PTHR47963:SF7">
    <property type="entry name" value="ATP-DEPENDENT RNA HELICASE YFML-RELATED"/>
    <property type="match status" value="1"/>
</dbReference>
<evidence type="ECO:0000256" key="4">
    <source>
        <dbReference type="ARBA" id="ARBA00022840"/>
    </source>
</evidence>
<dbReference type="OrthoDB" id="9805696at2"/>
<keyword evidence="2" id="KW-0378">Hydrolase</keyword>
<evidence type="ECO:0000256" key="1">
    <source>
        <dbReference type="ARBA" id="ARBA00022741"/>
    </source>
</evidence>
<name>A0A094WFU2_ALKAL</name>
<dbReference type="GO" id="GO:0009409">
    <property type="term" value="P:response to cold"/>
    <property type="evidence" value="ECO:0007669"/>
    <property type="project" value="TreeGrafter"/>
</dbReference>
<dbReference type="Pfam" id="PF00271">
    <property type="entry name" value="Helicase_C"/>
    <property type="match status" value="1"/>
</dbReference>
<dbReference type="InterPro" id="IPR014001">
    <property type="entry name" value="Helicase_ATP-bd"/>
</dbReference>
<dbReference type="PROSITE" id="PS51194">
    <property type="entry name" value="HELICASE_CTER"/>
    <property type="match status" value="1"/>
</dbReference>
<dbReference type="GO" id="GO:0005524">
    <property type="term" value="F:ATP binding"/>
    <property type="evidence" value="ECO:0007669"/>
    <property type="project" value="UniProtKB-KW"/>
</dbReference>
<reference evidence="10 12" key="2">
    <citation type="submission" date="2014-01" db="EMBL/GenBank/DDBJ databases">
        <title>Draft genome sequencing of Bacillus alcalophilus CGMCC 1.3604.</title>
        <authorList>
            <person name="Yang J."/>
            <person name="Diao L."/>
            <person name="Yang S."/>
        </authorList>
    </citation>
    <scope>NUCLEOTIDE SEQUENCE [LARGE SCALE GENOMIC DNA]</scope>
    <source>
        <strain evidence="10 12">CGMCC 1.3604</strain>
    </source>
</reference>
<dbReference type="InterPro" id="IPR001650">
    <property type="entry name" value="Helicase_C-like"/>
</dbReference>
<evidence type="ECO:0000259" key="6">
    <source>
        <dbReference type="PROSITE" id="PS51192"/>
    </source>
</evidence>
<keyword evidence="1" id="KW-0547">Nucleotide-binding</keyword>
<keyword evidence="3 9" id="KW-0347">Helicase</keyword>
<dbReference type="PANTHER" id="PTHR47963">
    <property type="entry name" value="DEAD-BOX ATP-DEPENDENT RNA HELICASE 47, MITOCHONDRIAL"/>
    <property type="match status" value="1"/>
</dbReference>
<dbReference type="EMBL" id="JALP01000031">
    <property type="protein sequence ID" value="THG91972.1"/>
    <property type="molecule type" value="Genomic_DNA"/>
</dbReference>
<proteinExistence type="predicted"/>
<gene>
    <name evidence="10" type="ORF">AJ85_21540</name>
    <name evidence="9" type="ORF">BALCAV_0215085</name>
</gene>
<feature type="short sequence motif" description="Q motif" evidence="5">
    <location>
        <begin position="3"/>
        <end position="31"/>
    </location>
</feature>
<dbReference type="PROSITE" id="PS51195">
    <property type="entry name" value="Q_MOTIF"/>
    <property type="match status" value="1"/>
</dbReference>
<dbReference type="Proteomes" id="UP000002754">
    <property type="component" value="Unassembled WGS sequence"/>
</dbReference>
<dbReference type="GO" id="GO:0005840">
    <property type="term" value="C:ribosome"/>
    <property type="evidence" value="ECO:0007669"/>
    <property type="project" value="TreeGrafter"/>
</dbReference>
<dbReference type="GO" id="GO:0003724">
    <property type="term" value="F:RNA helicase activity"/>
    <property type="evidence" value="ECO:0007669"/>
    <property type="project" value="InterPro"/>
</dbReference>
<dbReference type="GO" id="GO:0016787">
    <property type="term" value="F:hydrolase activity"/>
    <property type="evidence" value="ECO:0007669"/>
    <property type="project" value="UniProtKB-KW"/>
</dbReference>
<dbReference type="SMART" id="SM00490">
    <property type="entry name" value="HELICc"/>
    <property type="match status" value="1"/>
</dbReference>
<evidence type="ECO:0000256" key="5">
    <source>
        <dbReference type="PROSITE-ProRule" id="PRU00552"/>
    </source>
</evidence>
<evidence type="ECO:0000313" key="11">
    <source>
        <dbReference type="Proteomes" id="UP000002754"/>
    </source>
</evidence>
<dbReference type="STRING" id="1218173.BALCAV_0215085"/>
<dbReference type="Gene3D" id="3.40.50.300">
    <property type="entry name" value="P-loop containing nucleotide triphosphate hydrolases"/>
    <property type="match status" value="2"/>
</dbReference>
<dbReference type="InterPro" id="IPR011545">
    <property type="entry name" value="DEAD/DEAH_box_helicase_dom"/>
</dbReference>
<dbReference type="Pfam" id="PF00270">
    <property type="entry name" value="DEAD"/>
    <property type="match status" value="1"/>
</dbReference>
<dbReference type="InterPro" id="IPR050547">
    <property type="entry name" value="DEAD_box_RNA_helicases"/>
</dbReference>